<dbReference type="Pfam" id="PF04893">
    <property type="entry name" value="Yip1"/>
    <property type="match status" value="1"/>
</dbReference>
<sequence length="265" mass="29095">MLSHTQQQMYDNPFAREEDNFDFYQQDRSIEPDVDLTGQSSTKQQQQQQQQPFANPFANLSGSIGSAAPSSSNVAAETESTNYNPVYTGEDTLDEPVSATILRDVKQVGKKLQQVLHPNGDRSVLKDWDLWGPLILCLALAITLSTSVPSDQSVPIFTGVFVIVWLGAAVVTLNAKLLGGSVSFFQSVCVIGYCLFPLVVVAMIAIFVETVWFRVPGSLIAFGWSTYASVGFLSESKAHLSNRRALAVYPLFLFYLIIAWLVAVS</sequence>
<keyword evidence="5 6" id="KW-0472">Membrane</keyword>
<gene>
    <name evidence="9" type="ORF">INT47_003058</name>
</gene>
<feature type="compositionally biased region" description="Polar residues" evidence="7">
    <location>
        <begin position="73"/>
        <end position="85"/>
    </location>
</feature>
<feature type="transmembrane region" description="Helical" evidence="6">
    <location>
        <begin position="154"/>
        <end position="175"/>
    </location>
</feature>
<evidence type="ECO:0000313" key="9">
    <source>
        <dbReference type="EMBL" id="KAG2194115.1"/>
    </source>
</evidence>
<proteinExistence type="inferred from homology"/>
<dbReference type="InterPro" id="IPR006977">
    <property type="entry name" value="Yip1_dom"/>
</dbReference>
<dbReference type="AlphaFoldDB" id="A0A8H7QM21"/>
<dbReference type="InterPro" id="IPR045231">
    <property type="entry name" value="Yip1/4-like"/>
</dbReference>
<comment type="subcellular location">
    <subcellularLocation>
        <location evidence="6">Golgi apparatus membrane</location>
        <topology evidence="6">Multi-pass membrane protein</topology>
    </subcellularLocation>
    <subcellularLocation>
        <location evidence="1">Membrane</location>
        <topology evidence="1">Multi-pass membrane protein</topology>
    </subcellularLocation>
</comment>
<evidence type="ECO:0000256" key="6">
    <source>
        <dbReference type="RuleBase" id="RU361264"/>
    </source>
</evidence>
<comment type="similarity">
    <text evidence="2 6">Belongs to the YIP1 family.</text>
</comment>
<feature type="compositionally biased region" description="Low complexity" evidence="7">
    <location>
        <begin position="61"/>
        <end position="72"/>
    </location>
</feature>
<feature type="transmembrane region" description="Helical" evidence="6">
    <location>
        <begin position="130"/>
        <end position="148"/>
    </location>
</feature>
<dbReference type="Proteomes" id="UP000603453">
    <property type="component" value="Unassembled WGS sequence"/>
</dbReference>
<evidence type="ECO:0000256" key="4">
    <source>
        <dbReference type="ARBA" id="ARBA00022989"/>
    </source>
</evidence>
<keyword evidence="3 6" id="KW-0812">Transmembrane</keyword>
<evidence type="ECO:0000313" key="10">
    <source>
        <dbReference type="Proteomes" id="UP000603453"/>
    </source>
</evidence>
<dbReference type="GO" id="GO:0006888">
    <property type="term" value="P:endoplasmic reticulum to Golgi vesicle-mediated transport"/>
    <property type="evidence" value="ECO:0007669"/>
    <property type="project" value="InterPro"/>
</dbReference>
<organism evidence="9 10">
    <name type="scientific">Mucor saturninus</name>
    <dbReference type="NCBI Taxonomy" id="64648"/>
    <lineage>
        <taxon>Eukaryota</taxon>
        <taxon>Fungi</taxon>
        <taxon>Fungi incertae sedis</taxon>
        <taxon>Mucoromycota</taxon>
        <taxon>Mucoromycotina</taxon>
        <taxon>Mucoromycetes</taxon>
        <taxon>Mucorales</taxon>
        <taxon>Mucorineae</taxon>
        <taxon>Mucoraceae</taxon>
        <taxon>Mucor</taxon>
    </lineage>
</organism>
<keyword evidence="10" id="KW-1185">Reference proteome</keyword>
<evidence type="ECO:0000256" key="1">
    <source>
        <dbReference type="ARBA" id="ARBA00004141"/>
    </source>
</evidence>
<reference evidence="9" key="1">
    <citation type="submission" date="2020-12" db="EMBL/GenBank/DDBJ databases">
        <title>Metabolic potential, ecology and presence of endohyphal bacteria is reflected in genomic diversity of Mucoromycotina.</title>
        <authorList>
            <person name="Muszewska A."/>
            <person name="Okrasinska A."/>
            <person name="Steczkiewicz K."/>
            <person name="Drgas O."/>
            <person name="Orlowska M."/>
            <person name="Perlinska-Lenart U."/>
            <person name="Aleksandrzak-Piekarczyk T."/>
            <person name="Szatraj K."/>
            <person name="Zielenkiewicz U."/>
            <person name="Pilsyk S."/>
            <person name="Malc E."/>
            <person name="Mieczkowski P."/>
            <person name="Kruszewska J.S."/>
            <person name="Biernat P."/>
            <person name="Pawlowska J."/>
        </authorList>
    </citation>
    <scope>NUCLEOTIDE SEQUENCE</scope>
    <source>
        <strain evidence="9">WA0000017839</strain>
    </source>
</reference>
<feature type="transmembrane region" description="Helical" evidence="6">
    <location>
        <begin position="245"/>
        <end position="263"/>
    </location>
</feature>
<evidence type="ECO:0000256" key="7">
    <source>
        <dbReference type="SAM" id="MobiDB-lite"/>
    </source>
</evidence>
<keyword evidence="4 6" id="KW-1133">Transmembrane helix</keyword>
<feature type="domain" description="Yip1" evidence="8">
    <location>
        <begin position="122"/>
        <end position="261"/>
    </location>
</feature>
<comment type="caution">
    <text evidence="9">The sequence shown here is derived from an EMBL/GenBank/DDBJ whole genome shotgun (WGS) entry which is preliminary data.</text>
</comment>
<dbReference type="PANTHER" id="PTHR21236">
    <property type="entry name" value="GOLGI MEMBRANE PROTEIN YIP1"/>
    <property type="match status" value="1"/>
</dbReference>
<dbReference type="PANTHER" id="PTHR21236:SF1">
    <property type="entry name" value="PROTEIN YIPF6"/>
    <property type="match status" value="1"/>
</dbReference>
<evidence type="ECO:0000259" key="8">
    <source>
        <dbReference type="Pfam" id="PF04893"/>
    </source>
</evidence>
<protein>
    <recommendedName>
        <fullName evidence="6">Protein YIP</fullName>
    </recommendedName>
</protein>
<dbReference type="GO" id="GO:0000139">
    <property type="term" value="C:Golgi membrane"/>
    <property type="evidence" value="ECO:0007669"/>
    <property type="project" value="UniProtKB-SubCell"/>
</dbReference>
<dbReference type="EMBL" id="JAEPRD010000205">
    <property type="protein sequence ID" value="KAG2194115.1"/>
    <property type="molecule type" value="Genomic_DNA"/>
</dbReference>
<feature type="transmembrane region" description="Helical" evidence="6">
    <location>
        <begin position="213"/>
        <end position="233"/>
    </location>
</feature>
<evidence type="ECO:0000256" key="3">
    <source>
        <dbReference type="ARBA" id="ARBA00022692"/>
    </source>
</evidence>
<evidence type="ECO:0000256" key="2">
    <source>
        <dbReference type="ARBA" id="ARBA00010596"/>
    </source>
</evidence>
<dbReference type="GO" id="GO:0005802">
    <property type="term" value="C:trans-Golgi network"/>
    <property type="evidence" value="ECO:0007669"/>
    <property type="project" value="TreeGrafter"/>
</dbReference>
<accession>A0A8H7QM21</accession>
<evidence type="ECO:0000256" key="5">
    <source>
        <dbReference type="ARBA" id="ARBA00023136"/>
    </source>
</evidence>
<feature type="transmembrane region" description="Helical" evidence="6">
    <location>
        <begin position="187"/>
        <end position="207"/>
    </location>
</feature>
<dbReference type="OrthoDB" id="411251at2759"/>
<feature type="region of interest" description="Disordered" evidence="7">
    <location>
        <begin position="33"/>
        <end position="91"/>
    </location>
</feature>
<name>A0A8H7QM21_9FUNG</name>